<name>A0A0G0FR04_9BACT</name>
<evidence type="ECO:0000313" key="1">
    <source>
        <dbReference type="EMBL" id="KKQ16265.1"/>
    </source>
</evidence>
<proteinExistence type="predicted"/>
<dbReference type="AlphaFoldDB" id="A0A0G0FR04"/>
<accession>A0A0G0FR04</accession>
<evidence type="ECO:0000313" key="2">
    <source>
        <dbReference type="Proteomes" id="UP000034448"/>
    </source>
</evidence>
<dbReference type="Proteomes" id="UP000034448">
    <property type="component" value="Unassembled WGS sequence"/>
</dbReference>
<gene>
    <name evidence="1" type="ORF">US28_C0003G0029</name>
</gene>
<reference evidence="1 2" key="1">
    <citation type="journal article" date="2015" name="Nature">
        <title>rRNA introns, odd ribosomes, and small enigmatic genomes across a large radiation of phyla.</title>
        <authorList>
            <person name="Brown C.T."/>
            <person name="Hug L.A."/>
            <person name="Thomas B.C."/>
            <person name="Sharon I."/>
            <person name="Castelle C.J."/>
            <person name="Singh A."/>
            <person name="Wilkins M.J."/>
            <person name="Williams K.H."/>
            <person name="Banfield J.F."/>
        </authorList>
    </citation>
    <scope>NUCLEOTIDE SEQUENCE [LARGE SCALE GENOMIC DNA]</scope>
</reference>
<sequence>MAKIVRTCSYFEIRNFIKILSEPVNFRQEEFISCSKIQEARCNLASIIGGMYV</sequence>
<dbReference type="EMBL" id="LBSJ01000003">
    <property type="protein sequence ID" value="KKQ16265.1"/>
    <property type="molecule type" value="Genomic_DNA"/>
</dbReference>
<comment type="caution">
    <text evidence="1">The sequence shown here is derived from an EMBL/GenBank/DDBJ whole genome shotgun (WGS) entry which is preliminary data.</text>
</comment>
<protein>
    <submittedName>
        <fullName evidence="1">Uncharacterized protein</fullName>
    </submittedName>
</protein>
<organism evidence="1 2">
    <name type="scientific">Candidatus Daviesbacteria bacterium GW2011_GWA1_36_8</name>
    <dbReference type="NCBI Taxonomy" id="1618417"/>
    <lineage>
        <taxon>Bacteria</taxon>
        <taxon>Candidatus Daviesiibacteriota</taxon>
    </lineage>
</organism>